<dbReference type="EMBL" id="MPTO01000007">
    <property type="protein sequence ID" value="OME21626.1"/>
    <property type="molecule type" value="Genomic_DNA"/>
</dbReference>
<evidence type="ECO:0000313" key="1">
    <source>
        <dbReference type="EMBL" id="AWV34677.1"/>
    </source>
</evidence>
<dbReference type="Proteomes" id="UP000187323">
    <property type="component" value="Unassembled WGS sequence"/>
</dbReference>
<evidence type="ECO:0000313" key="5">
    <source>
        <dbReference type="Proteomes" id="UP000187465"/>
    </source>
</evidence>
<dbReference type="AlphaFoldDB" id="A0A1R0WYY9"/>
<accession>A0A1R0WYY9</accession>
<dbReference type="OrthoDB" id="2647189at2"/>
<reference evidence="1 6" key="2">
    <citation type="submission" date="2017-06" db="EMBL/GenBank/DDBJ databases">
        <title>Complete genome sequence of Paenibacillus odorifer CBA7130.</title>
        <authorList>
            <person name="Nam Y.-D."/>
            <person name="Kang J."/>
            <person name="Chung W.-H."/>
        </authorList>
    </citation>
    <scope>NUCLEOTIDE SEQUENCE [LARGE SCALE GENOMIC DNA]</scope>
    <source>
        <strain evidence="1 6">CBA7130</strain>
    </source>
</reference>
<organism evidence="2 5">
    <name type="scientific">Paenibacillus odorifer</name>
    <dbReference type="NCBI Taxonomy" id="189426"/>
    <lineage>
        <taxon>Bacteria</taxon>
        <taxon>Bacillati</taxon>
        <taxon>Bacillota</taxon>
        <taxon>Bacilli</taxon>
        <taxon>Bacillales</taxon>
        <taxon>Paenibacillaceae</taxon>
        <taxon>Paenibacillus</taxon>
    </lineage>
</organism>
<dbReference type="EMBL" id="MKQP01000051">
    <property type="protein sequence ID" value="OMD24481.1"/>
    <property type="molecule type" value="Genomic_DNA"/>
</dbReference>
<dbReference type="EMBL" id="CP021965">
    <property type="protein sequence ID" value="AWV34677.1"/>
    <property type="molecule type" value="Genomic_DNA"/>
</dbReference>
<dbReference type="Proteomes" id="UP000249163">
    <property type="component" value="Chromosome"/>
</dbReference>
<evidence type="ECO:0000313" key="6">
    <source>
        <dbReference type="Proteomes" id="UP000249163"/>
    </source>
</evidence>
<evidence type="ECO:0000313" key="3">
    <source>
        <dbReference type="EMBL" id="OME21626.1"/>
    </source>
</evidence>
<evidence type="ECO:0000313" key="4">
    <source>
        <dbReference type="Proteomes" id="UP000187323"/>
    </source>
</evidence>
<gene>
    <name evidence="2" type="ORF">BJP51_29300</name>
    <name evidence="3" type="ORF">BSK47_08480</name>
    <name evidence="1" type="ORF">CD191_19780</name>
</gene>
<proteinExistence type="predicted"/>
<reference evidence="4 5" key="1">
    <citation type="submission" date="2016-10" db="EMBL/GenBank/DDBJ databases">
        <title>Paenibacillus species isolates.</title>
        <authorList>
            <person name="Beno S.M."/>
        </authorList>
    </citation>
    <scope>NUCLEOTIDE SEQUENCE [LARGE SCALE GENOMIC DNA]</scope>
    <source>
        <strain evidence="2 5">FSL H7-0604</strain>
        <strain evidence="3 4">FSL H7-0918</strain>
    </source>
</reference>
<sequence>MPTFDNVLVTGSQTIQNDLHVNGNETIDSNLHLNGSQTIMGSLNVNGSESILGHLGVTGEISGAGTIRAATRLIATNQATLPPGAPTSLQQVRYFSVGAVGQTGLVLKGTDGNDYVLFIDLTGGTPNIGIQRA</sequence>
<name>A0A1R0WYY9_9BACL</name>
<dbReference type="KEGG" id="pod:PODO_20020"/>
<dbReference type="Proteomes" id="UP000187465">
    <property type="component" value="Unassembled WGS sequence"/>
</dbReference>
<protein>
    <submittedName>
        <fullName evidence="2">Uncharacterized protein</fullName>
    </submittedName>
</protein>
<evidence type="ECO:0000313" key="2">
    <source>
        <dbReference type="EMBL" id="OMD24481.1"/>
    </source>
</evidence>